<evidence type="ECO:0000313" key="9">
    <source>
        <dbReference type="Proteomes" id="UP000828390"/>
    </source>
</evidence>
<dbReference type="SMART" id="SM00355">
    <property type="entry name" value="ZnF_C2H2"/>
    <property type="match status" value="6"/>
</dbReference>
<keyword evidence="9" id="KW-1185">Reference proteome</keyword>
<dbReference type="GO" id="GO:0000981">
    <property type="term" value="F:DNA-binding transcription factor activity, RNA polymerase II-specific"/>
    <property type="evidence" value="ECO:0007669"/>
    <property type="project" value="TreeGrafter"/>
</dbReference>
<dbReference type="PANTHER" id="PTHR24379:SF127">
    <property type="entry name" value="BLOODY FINGERS-RELATED"/>
    <property type="match status" value="1"/>
</dbReference>
<feature type="domain" description="C2H2-type" evidence="7">
    <location>
        <begin position="122"/>
        <end position="149"/>
    </location>
</feature>
<dbReference type="PROSITE" id="PS50157">
    <property type="entry name" value="ZINC_FINGER_C2H2_2"/>
    <property type="match status" value="4"/>
</dbReference>
<dbReference type="InterPro" id="IPR013087">
    <property type="entry name" value="Znf_C2H2_type"/>
</dbReference>
<dbReference type="Proteomes" id="UP000828390">
    <property type="component" value="Unassembled WGS sequence"/>
</dbReference>
<dbReference type="FunFam" id="3.30.160.60:FF:000624">
    <property type="entry name" value="zinc finger protein 697"/>
    <property type="match status" value="1"/>
</dbReference>
<evidence type="ECO:0000256" key="5">
    <source>
        <dbReference type="PROSITE-ProRule" id="PRU00042"/>
    </source>
</evidence>
<proteinExistence type="predicted"/>
<accession>A0A9D3YFK4</accession>
<dbReference type="PANTHER" id="PTHR24379">
    <property type="entry name" value="KRAB AND ZINC FINGER DOMAIN-CONTAINING"/>
    <property type="match status" value="1"/>
</dbReference>
<dbReference type="EMBL" id="JAIWYP010000015">
    <property type="protein sequence ID" value="KAH3699629.1"/>
    <property type="molecule type" value="Genomic_DNA"/>
</dbReference>
<dbReference type="GO" id="GO:0008270">
    <property type="term" value="F:zinc ion binding"/>
    <property type="evidence" value="ECO:0007669"/>
    <property type="project" value="UniProtKB-KW"/>
</dbReference>
<feature type="domain" description="C2H2-type" evidence="7">
    <location>
        <begin position="178"/>
        <end position="205"/>
    </location>
</feature>
<dbReference type="PROSITE" id="PS00028">
    <property type="entry name" value="ZINC_FINGER_C2H2_1"/>
    <property type="match status" value="5"/>
</dbReference>
<keyword evidence="1" id="KW-0479">Metal-binding</keyword>
<reference evidence="8" key="2">
    <citation type="submission" date="2020-11" db="EMBL/GenBank/DDBJ databases">
        <authorList>
            <person name="McCartney M.A."/>
            <person name="Auch B."/>
            <person name="Kono T."/>
            <person name="Mallez S."/>
            <person name="Becker A."/>
            <person name="Gohl D.M."/>
            <person name="Silverstein K.A.T."/>
            <person name="Koren S."/>
            <person name="Bechman K.B."/>
            <person name="Herman A."/>
            <person name="Abrahante J.E."/>
            <person name="Garbe J."/>
        </authorList>
    </citation>
    <scope>NUCLEOTIDE SEQUENCE</scope>
    <source>
        <strain evidence="8">Duluth1</strain>
        <tissue evidence="8">Whole animal</tissue>
    </source>
</reference>
<keyword evidence="4" id="KW-0862">Zinc</keyword>
<evidence type="ECO:0000256" key="6">
    <source>
        <dbReference type="SAM" id="MobiDB-lite"/>
    </source>
</evidence>
<dbReference type="FunFam" id="3.30.160.60:FF:001483">
    <property type="entry name" value="Zinc finger protein 1005"/>
    <property type="match status" value="1"/>
</dbReference>
<evidence type="ECO:0000313" key="8">
    <source>
        <dbReference type="EMBL" id="KAH3699629.1"/>
    </source>
</evidence>
<dbReference type="GO" id="GO:0000977">
    <property type="term" value="F:RNA polymerase II transcription regulatory region sequence-specific DNA binding"/>
    <property type="evidence" value="ECO:0007669"/>
    <property type="project" value="TreeGrafter"/>
</dbReference>
<keyword evidence="3 5" id="KW-0863">Zinc-finger</keyword>
<evidence type="ECO:0000259" key="7">
    <source>
        <dbReference type="PROSITE" id="PS50157"/>
    </source>
</evidence>
<gene>
    <name evidence="8" type="ORF">DPMN_074588</name>
</gene>
<organism evidence="8 9">
    <name type="scientific">Dreissena polymorpha</name>
    <name type="common">Zebra mussel</name>
    <name type="synonym">Mytilus polymorpha</name>
    <dbReference type="NCBI Taxonomy" id="45954"/>
    <lineage>
        <taxon>Eukaryota</taxon>
        <taxon>Metazoa</taxon>
        <taxon>Spiralia</taxon>
        <taxon>Lophotrochozoa</taxon>
        <taxon>Mollusca</taxon>
        <taxon>Bivalvia</taxon>
        <taxon>Autobranchia</taxon>
        <taxon>Heteroconchia</taxon>
        <taxon>Euheterodonta</taxon>
        <taxon>Imparidentia</taxon>
        <taxon>Neoheterodontei</taxon>
        <taxon>Myida</taxon>
        <taxon>Dreissenoidea</taxon>
        <taxon>Dreissenidae</taxon>
        <taxon>Dreissena</taxon>
    </lineage>
</organism>
<dbReference type="AlphaFoldDB" id="A0A9D3YFK4"/>
<feature type="domain" description="C2H2-type" evidence="7">
    <location>
        <begin position="150"/>
        <end position="177"/>
    </location>
</feature>
<feature type="compositionally biased region" description="Basic residues" evidence="6">
    <location>
        <begin position="39"/>
        <end position="54"/>
    </location>
</feature>
<name>A0A9D3YFK4_DREPO</name>
<dbReference type="InterPro" id="IPR036236">
    <property type="entry name" value="Znf_C2H2_sf"/>
</dbReference>
<sequence length="286" mass="33169">MVDDSQNTARVETRDDMSAEGDGSKETASSSINVNCSQTKKRSREYMKGRKKPAYKSFRDDSGNRFFLCHTCPYVTRDRKDIYKHVIAHVKTRDYQCEVCGATFKFVTLLNSHRRQHNEKVYPCSHCTKTFPDPRILRKHMKWHSEVRPKMCFHCGKTFVTSSDLKTHVRIHTGEKAFKCEECGRTFTDGSSWRRHKKTHIPAKIAFVCSKCNRHYARLDICNTHIKRAHAEFASGEIWAIKQDITEIESREEHAYTVPEGSKIKKTAKRGARVKINIQYEASDKT</sequence>
<evidence type="ECO:0000256" key="2">
    <source>
        <dbReference type="ARBA" id="ARBA00022737"/>
    </source>
</evidence>
<feature type="compositionally biased region" description="Polar residues" evidence="6">
    <location>
        <begin position="26"/>
        <end position="38"/>
    </location>
</feature>
<evidence type="ECO:0000256" key="4">
    <source>
        <dbReference type="ARBA" id="ARBA00022833"/>
    </source>
</evidence>
<feature type="region of interest" description="Disordered" evidence="6">
    <location>
        <begin position="1"/>
        <end position="54"/>
    </location>
</feature>
<comment type="caution">
    <text evidence="8">The sequence shown here is derived from an EMBL/GenBank/DDBJ whole genome shotgun (WGS) entry which is preliminary data.</text>
</comment>
<dbReference type="Pfam" id="PF00096">
    <property type="entry name" value="zf-C2H2"/>
    <property type="match status" value="3"/>
</dbReference>
<feature type="compositionally biased region" description="Basic and acidic residues" evidence="6">
    <location>
        <begin position="11"/>
        <end position="25"/>
    </location>
</feature>
<protein>
    <recommendedName>
        <fullName evidence="7">C2H2-type domain-containing protein</fullName>
    </recommendedName>
</protein>
<dbReference type="Pfam" id="PF13894">
    <property type="entry name" value="zf-C2H2_4"/>
    <property type="match status" value="1"/>
</dbReference>
<keyword evidence="2" id="KW-0677">Repeat</keyword>
<dbReference type="GO" id="GO:0005634">
    <property type="term" value="C:nucleus"/>
    <property type="evidence" value="ECO:0007669"/>
    <property type="project" value="TreeGrafter"/>
</dbReference>
<evidence type="ECO:0000256" key="3">
    <source>
        <dbReference type="ARBA" id="ARBA00022771"/>
    </source>
</evidence>
<dbReference type="SUPFAM" id="SSF57667">
    <property type="entry name" value="beta-beta-alpha zinc fingers"/>
    <property type="match status" value="3"/>
</dbReference>
<evidence type="ECO:0000256" key="1">
    <source>
        <dbReference type="ARBA" id="ARBA00022723"/>
    </source>
</evidence>
<feature type="compositionally biased region" description="Polar residues" evidence="6">
    <location>
        <begin position="1"/>
        <end position="10"/>
    </location>
</feature>
<reference evidence="8" key="1">
    <citation type="journal article" date="2019" name="bioRxiv">
        <title>The Genome of the Zebra Mussel, Dreissena polymorpha: A Resource for Invasive Species Research.</title>
        <authorList>
            <person name="McCartney M.A."/>
            <person name="Auch B."/>
            <person name="Kono T."/>
            <person name="Mallez S."/>
            <person name="Zhang Y."/>
            <person name="Obille A."/>
            <person name="Becker A."/>
            <person name="Abrahante J.E."/>
            <person name="Garbe J."/>
            <person name="Badalamenti J.P."/>
            <person name="Herman A."/>
            <person name="Mangelson H."/>
            <person name="Liachko I."/>
            <person name="Sullivan S."/>
            <person name="Sone E.D."/>
            <person name="Koren S."/>
            <person name="Silverstein K.A.T."/>
            <person name="Beckman K.B."/>
            <person name="Gohl D.M."/>
        </authorList>
    </citation>
    <scope>NUCLEOTIDE SEQUENCE</scope>
    <source>
        <strain evidence="8">Duluth1</strain>
        <tissue evidence="8">Whole animal</tissue>
    </source>
</reference>
<dbReference type="Gene3D" id="3.30.160.60">
    <property type="entry name" value="Classic Zinc Finger"/>
    <property type="match status" value="4"/>
</dbReference>
<feature type="domain" description="C2H2-type" evidence="7">
    <location>
        <begin position="95"/>
        <end position="122"/>
    </location>
</feature>
<dbReference type="OrthoDB" id="3437960at2759"/>